<evidence type="ECO:0000256" key="1">
    <source>
        <dbReference type="RuleBase" id="RU367103"/>
    </source>
</evidence>
<organism evidence="4 5">
    <name type="scientific">Scomber scombrus</name>
    <name type="common">Atlantic mackerel</name>
    <name type="synonym">Scomber vernalis</name>
    <dbReference type="NCBI Taxonomy" id="13677"/>
    <lineage>
        <taxon>Eukaryota</taxon>
        <taxon>Metazoa</taxon>
        <taxon>Chordata</taxon>
        <taxon>Craniata</taxon>
        <taxon>Vertebrata</taxon>
        <taxon>Euteleostomi</taxon>
        <taxon>Actinopterygii</taxon>
        <taxon>Neopterygii</taxon>
        <taxon>Teleostei</taxon>
        <taxon>Neoteleostei</taxon>
        <taxon>Acanthomorphata</taxon>
        <taxon>Pelagiaria</taxon>
        <taxon>Scombriformes</taxon>
        <taxon>Scombridae</taxon>
        <taxon>Scomber</taxon>
    </lineage>
</organism>
<feature type="compositionally biased region" description="Basic and acidic residues" evidence="2">
    <location>
        <begin position="13"/>
        <end position="30"/>
    </location>
</feature>
<dbReference type="InterPro" id="IPR007871">
    <property type="entry name" value="Methyltransferase_TRM13"/>
</dbReference>
<gene>
    <name evidence="4" type="ORF">FSCOSCO3_A023515</name>
</gene>
<accession>A0AAV1QCL9</accession>
<keyword evidence="1" id="KW-0808">Transferase</keyword>
<dbReference type="EMBL" id="CAWUFR010000802">
    <property type="protein sequence ID" value="CAK6981283.1"/>
    <property type="molecule type" value="Genomic_DNA"/>
</dbReference>
<comment type="catalytic activity">
    <reaction evidence="1">
        <text>adenosine(4) in tRNA(His) + S-adenosyl-L-methionine = 2'-O-methyladenosine(4) in tRNA(His) + S-adenosyl-L-homocysteine + H(+)</text>
        <dbReference type="Rhea" id="RHEA:43196"/>
        <dbReference type="Rhea" id="RHEA-COMP:10401"/>
        <dbReference type="Rhea" id="RHEA-COMP:10402"/>
        <dbReference type="ChEBI" id="CHEBI:15378"/>
        <dbReference type="ChEBI" id="CHEBI:57856"/>
        <dbReference type="ChEBI" id="CHEBI:59789"/>
        <dbReference type="ChEBI" id="CHEBI:74411"/>
        <dbReference type="ChEBI" id="CHEBI:74477"/>
        <dbReference type="EC" id="2.1.1.225"/>
    </reaction>
</comment>
<comment type="caution">
    <text evidence="4">The sequence shown here is derived from an EMBL/GenBank/DDBJ whole genome shotgun (WGS) entry which is preliminary data.</text>
</comment>
<comment type="catalytic activity">
    <reaction evidence="1">
        <text>cytidine(4) in tRNA(Gly)(GCC) + S-adenosyl-L-methionine = 2'-O-methylcytidine(4) in tRNA(Gly)(GCC) + S-adenosyl-L-homocysteine + H(+)</text>
        <dbReference type="Rhea" id="RHEA:43192"/>
        <dbReference type="Rhea" id="RHEA-COMP:10399"/>
        <dbReference type="Rhea" id="RHEA-COMP:10400"/>
        <dbReference type="ChEBI" id="CHEBI:15378"/>
        <dbReference type="ChEBI" id="CHEBI:57856"/>
        <dbReference type="ChEBI" id="CHEBI:59789"/>
        <dbReference type="ChEBI" id="CHEBI:74495"/>
        <dbReference type="ChEBI" id="CHEBI:82748"/>
        <dbReference type="EC" id="2.1.1.225"/>
    </reaction>
</comment>
<dbReference type="InterPro" id="IPR039044">
    <property type="entry name" value="Trm13"/>
</dbReference>
<keyword evidence="1" id="KW-0863">Zinc-finger</keyword>
<proteinExistence type="inferred from homology"/>
<keyword evidence="1" id="KW-0819">tRNA processing</keyword>
<dbReference type="PANTHER" id="PTHR12998:SF0">
    <property type="entry name" value="TRNA:M(4)X MODIFICATION ENZYME TRM13 HOMOLOG"/>
    <property type="match status" value="1"/>
</dbReference>
<keyword evidence="5" id="KW-1185">Reference proteome</keyword>
<reference evidence="4 5" key="1">
    <citation type="submission" date="2024-01" db="EMBL/GenBank/DDBJ databases">
        <authorList>
            <person name="Alioto T."/>
            <person name="Alioto T."/>
            <person name="Gomez Garrido J."/>
        </authorList>
    </citation>
    <scope>NUCLEOTIDE SEQUENCE [LARGE SCALE GENOMIC DNA]</scope>
</reference>
<keyword evidence="1" id="KW-0489">Methyltransferase</keyword>
<dbReference type="Pfam" id="PF05206">
    <property type="entry name" value="TRM13"/>
    <property type="match status" value="1"/>
</dbReference>
<keyword evidence="1" id="KW-0949">S-adenosyl-L-methionine</keyword>
<protein>
    <recommendedName>
        <fullName evidence="1">tRNA:m(4)X modification enzyme TRM13</fullName>
        <ecNumber evidence="1">2.1.1.225</ecNumber>
    </recommendedName>
</protein>
<comment type="function">
    <text evidence="1">tRNA methylase which 2'-O-methylates cytidine(4) in tRNA(Pro) and tRNA(Gly)(GCC), and adenosine(4) in tRNA(His).</text>
</comment>
<sequence length="100" mass="11239">MSSWATCGLRPTNQDHRSEDPTNQSGHEEEHEPAEETDAVNGFLSADERQRLGRLCKRLIDCGRIHFLQSHGFTGKLTRYITSDITLENVLLTAVPTSFP</sequence>
<dbReference type="AlphaFoldDB" id="A0AAV1QCL9"/>
<keyword evidence="1" id="KW-0862">Zinc</keyword>
<comment type="catalytic activity">
    <reaction evidence="1">
        <text>cytidine(4) in tRNA(Pro) + S-adenosyl-L-methionine = 2'-O-methylcytidine(4) in tRNA(Pro) + S-adenosyl-L-homocysteine + H(+)</text>
        <dbReference type="Rhea" id="RHEA:32767"/>
        <dbReference type="Rhea" id="RHEA-COMP:10397"/>
        <dbReference type="Rhea" id="RHEA-COMP:10398"/>
        <dbReference type="ChEBI" id="CHEBI:15378"/>
        <dbReference type="ChEBI" id="CHEBI:57856"/>
        <dbReference type="ChEBI" id="CHEBI:59789"/>
        <dbReference type="ChEBI" id="CHEBI:74495"/>
        <dbReference type="ChEBI" id="CHEBI:82748"/>
        <dbReference type="EC" id="2.1.1.225"/>
    </reaction>
</comment>
<dbReference type="GO" id="GO:0008270">
    <property type="term" value="F:zinc ion binding"/>
    <property type="evidence" value="ECO:0007669"/>
    <property type="project" value="UniProtKB-KW"/>
</dbReference>
<dbReference type="Proteomes" id="UP001314229">
    <property type="component" value="Unassembled WGS sequence"/>
</dbReference>
<evidence type="ECO:0000313" key="5">
    <source>
        <dbReference type="Proteomes" id="UP001314229"/>
    </source>
</evidence>
<name>A0AAV1QCL9_SCOSC</name>
<keyword evidence="1" id="KW-0479">Metal-binding</keyword>
<dbReference type="GO" id="GO:0106050">
    <property type="term" value="F:tRNA 2'-O-methyltransferase activity"/>
    <property type="evidence" value="ECO:0007669"/>
    <property type="project" value="UniProtKB-UniRule"/>
</dbReference>
<feature type="region of interest" description="Disordered" evidence="2">
    <location>
        <begin position="1"/>
        <end position="42"/>
    </location>
</feature>
<evidence type="ECO:0000256" key="2">
    <source>
        <dbReference type="SAM" id="MobiDB-lite"/>
    </source>
</evidence>
<evidence type="ECO:0000313" key="4">
    <source>
        <dbReference type="EMBL" id="CAK6981283.1"/>
    </source>
</evidence>
<feature type="domain" description="Methyltransferase TRM13" evidence="3">
    <location>
        <begin position="1"/>
        <end position="94"/>
    </location>
</feature>
<dbReference type="PANTHER" id="PTHR12998">
    <property type="entry name" value="TRNA:M(4)X MODIFICATION ENZYME TRM13 HOMOLOG"/>
    <property type="match status" value="1"/>
</dbReference>
<evidence type="ECO:0000259" key="3">
    <source>
        <dbReference type="Pfam" id="PF05206"/>
    </source>
</evidence>
<dbReference type="GO" id="GO:0030488">
    <property type="term" value="P:tRNA methylation"/>
    <property type="evidence" value="ECO:0007669"/>
    <property type="project" value="InterPro"/>
</dbReference>
<comment type="similarity">
    <text evidence="1">Belongs to the methyltransferase TRM13 family.</text>
</comment>
<dbReference type="EC" id="2.1.1.225" evidence="1"/>